<keyword evidence="1" id="KW-0805">Transcription regulation</keyword>
<keyword evidence="4" id="KW-0804">Transcription</keyword>
<reference evidence="6 7" key="1">
    <citation type="submission" date="2018-08" db="EMBL/GenBank/DDBJ databases">
        <title>Comamonas testosteroni strain SWCO2.</title>
        <authorList>
            <person name="Jiang N."/>
            <person name="Zhang X.Z."/>
        </authorList>
    </citation>
    <scope>NUCLEOTIDE SEQUENCE [LARGE SCALE GENOMIC DNA]</scope>
    <source>
        <strain evidence="6 7">SWCO2</strain>
    </source>
</reference>
<accession>A0A373FSI8</accession>
<dbReference type="PANTHER" id="PTHR46796:SF7">
    <property type="entry name" value="ARAC FAMILY TRANSCRIPTIONAL REGULATOR"/>
    <property type="match status" value="1"/>
</dbReference>
<sequence>MDALSHLLQLARVQVLLDLRCLLGGRFALPHAQQVREAAFHFVLSGQCRLQVAGRELCLRSGDFVLLPLGNPHLVQQADGAGDLAGDPAMEPELQQGAALALKTNVNAGQQASVELLCGRYRYASGAGELLARWLPEVLHIHLPDSASQSGLQALLHWLRAEAAGSAQPGAHAVIDGLGQALLALALRAARQVELPAGLLPLLADERLGASVRAVLDAPQQPWTIEKLAASVAMSRATYARHFQALAGCGVAEFVLQLRMMQACDWLGDPQRSVADVAEAVGYGSEAAFATAFKRVLGQTPARWRKADIESRSAWQGTARP</sequence>
<dbReference type="InterPro" id="IPR020449">
    <property type="entry name" value="Tscrpt_reg_AraC-type_HTH"/>
</dbReference>
<dbReference type="InterPro" id="IPR014710">
    <property type="entry name" value="RmlC-like_jellyroll"/>
</dbReference>
<evidence type="ECO:0000259" key="5">
    <source>
        <dbReference type="PROSITE" id="PS01124"/>
    </source>
</evidence>
<dbReference type="Pfam" id="PF12833">
    <property type="entry name" value="HTH_18"/>
    <property type="match status" value="1"/>
</dbReference>
<dbReference type="PANTHER" id="PTHR46796">
    <property type="entry name" value="HTH-TYPE TRANSCRIPTIONAL ACTIVATOR RHAS-RELATED"/>
    <property type="match status" value="1"/>
</dbReference>
<keyword evidence="2" id="KW-0238">DNA-binding</keyword>
<proteinExistence type="predicted"/>
<evidence type="ECO:0000313" key="6">
    <source>
        <dbReference type="EMBL" id="RGE47124.1"/>
    </source>
</evidence>
<gene>
    <name evidence="6" type="ORF">DZC30_01695</name>
</gene>
<dbReference type="EMBL" id="QURR01000001">
    <property type="protein sequence ID" value="RGE47124.1"/>
    <property type="molecule type" value="Genomic_DNA"/>
</dbReference>
<dbReference type="OrthoDB" id="9789899at2"/>
<dbReference type="AlphaFoldDB" id="A0A373FSI8"/>
<dbReference type="SMART" id="SM00342">
    <property type="entry name" value="HTH_ARAC"/>
    <property type="match status" value="1"/>
</dbReference>
<dbReference type="PROSITE" id="PS00041">
    <property type="entry name" value="HTH_ARAC_FAMILY_1"/>
    <property type="match status" value="1"/>
</dbReference>
<dbReference type="SUPFAM" id="SSF46689">
    <property type="entry name" value="Homeodomain-like"/>
    <property type="match status" value="1"/>
</dbReference>
<keyword evidence="3" id="KW-0010">Activator</keyword>
<keyword evidence="7" id="KW-1185">Reference proteome</keyword>
<dbReference type="GO" id="GO:0043565">
    <property type="term" value="F:sequence-specific DNA binding"/>
    <property type="evidence" value="ECO:0007669"/>
    <property type="project" value="InterPro"/>
</dbReference>
<dbReference type="InterPro" id="IPR018062">
    <property type="entry name" value="HTH_AraC-typ_CS"/>
</dbReference>
<comment type="caution">
    <text evidence="6">The sequence shown here is derived from an EMBL/GenBank/DDBJ whole genome shotgun (WGS) entry which is preliminary data.</text>
</comment>
<feature type="domain" description="HTH araC/xylS-type" evidence="5">
    <location>
        <begin position="206"/>
        <end position="307"/>
    </location>
</feature>
<dbReference type="Proteomes" id="UP000261948">
    <property type="component" value="Unassembled WGS sequence"/>
</dbReference>
<dbReference type="InterPro" id="IPR032783">
    <property type="entry name" value="AraC_lig"/>
</dbReference>
<dbReference type="GO" id="GO:0003700">
    <property type="term" value="F:DNA-binding transcription factor activity"/>
    <property type="evidence" value="ECO:0007669"/>
    <property type="project" value="InterPro"/>
</dbReference>
<dbReference type="PROSITE" id="PS01124">
    <property type="entry name" value="HTH_ARAC_FAMILY_2"/>
    <property type="match status" value="1"/>
</dbReference>
<evidence type="ECO:0000256" key="3">
    <source>
        <dbReference type="ARBA" id="ARBA00023159"/>
    </source>
</evidence>
<dbReference type="InterPro" id="IPR009057">
    <property type="entry name" value="Homeodomain-like_sf"/>
</dbReference>
<dbReference type="InterPro" id="IPR018060">
    <property type="entry name" value="HTH_AraC"/>
</dbReference>
<dbReference type="Pfam" id="PF12852">
    <property type="entry name" value="Cupin_6"/>
    <property type="match status" value="1"/>
</dbReference>
<name>A0A373FSI8_COMTE</name>
<evidence type="ECO:0000256" key="2">
    <source>
        <dbReference type="ARBA" id="ARBA00023125"/>
    </source>
</evidence>
<dbReference type="SUPFAM" id="SSF51215">
    <property type="entry name" value="Regulatory protein AraC"/>
    <property type="match status" value="1"/>
</dbReference>
<dbReference type="Gene3D" id="1.10.10.60">
    <property type="entry name" value="Homeodomain-like"/>
    <property type="match status" value="1"/>
</dbReference>
<dbReference type="PRINTS" id="PR00032">
    <property type="entry name" value="HTHARAC"/>
</dbReference>
<dbReference type="Gene3D" id="2.60.120.10">
    <property type="entry name" value="Jelly Rolls"/>
    <property type="match status" value="1"/>
</dbReference>
<dbReference type="InterPro" id="IPR050204">
    <property type="entry name" value="AraC_XylS_family_regulators"/>
</dbReference>
<dbReference type="InterPro" id="IPR037923">
    <property type="entry name" value="HTH-like"/>
</dbReference>
<evidence type="ECO:0000256" key="1">
    <source>
        <dbReference type="ARBA" id="ARBA00023015"/>
    </source>
</evidence>
<organism evidence="6 7">
    <name type="scientific">Comamonas testosteroni</name>
    <name type="common">Pseudomonas testosteroni</name>
    <dbReference type="NCBI Taxonomy" id="285"/>
    <lineage>
        <taxon>Bacteria</taxon>
        <taxon>Pseudomonadati</taxon>
        <taxon>Pseudomonadota</taxon>
        <taxon>Betaproteobacteria</taxon>
        <taxon>Burkholderiales</taxon>
        <taxon>Comamonadaceae</taxon>
        <taxon>Comamonas</taxon>
    </lineage>
</organism>
<protein>
    <submittedName>
        <fullName evidence="6">AraC family transcriptional regulator</fullName>
    </submittedName>
</protein>
<evidence type="ECO:0000256" key="4">
    <source>
        <dbReference type="ARBA" id="ARBA00023163"/>
    </source>
</evidence>
<evidence type="ECO:0000313" key="7">
    <source>
        <dbReference type="Proteomes" id="UP000261948"/>
    </source>
</evidence>